<name>A5KCZ5_PLAVS</name>
<dbReference type="KEGG" id="pvx:PVX_014625"/>
<gene>
    <name evidence="2" type="ORF">PVX_014625</name>
</gene>
<dbReference type="PhylomeDB" id="A5KCZ5"/>
<dbReference type="Proteomes" id="UP000008333">
    <property type="component" value="Unassembled WGS sequence"/>
</dbReference>
<dbReference type="AlphaFoldDB" id="A5KCZ5"/>
<organism evidence="2 3">
    <name type="scientific">Plasmodium vivax (strain Salvador I)</name>
    <dbReference type="NCBI Taxonomy" id="126793"/>
    <lineage>
        <taxon>Eukaryota</taxon>
        <taxon>Sar</taxon>
        <taxon>Alveolata</taxon>
        <taxon>Apicomplexa</taxon>
        <taxon>Aconoidasida</taxon>
        <taxon>Haemosporida</taxon>
        <taxon>Plasmodiidae</taxon>
        <taxon>Plasmodium</taxon>
        <taxon>Plasmodium (Plasmodium)</taxon>
    </lineage>
</organism>
<evidence type="ECO:0000313" key="2">
    <source>
        <dbReference type="EMBL" id="EDL42773.1"/>
    </source>
</evidence>
<keyword evidence="3" id="KW-1185">Reference proteome</keyword>
<sequence>MSNYLGDQELSNLHTQYYYGKLDEGWKNCQDYSFYNTAKEKLNEYRVPRDDSDKILKALCYVYRTSSRSEFYSNTCIFLYFWLGDILLKKLTAKEFYSEIILKLFQILKNDNGQVCTNPYPYMHKDDFEKVKLIFDCSEDYKNYSMHYINHNISCNSKYKTYFNTHMNIYGEFYNECEVEEKENKYCEEFKKYFPVRKQNLLSKWKCNLQEIDPRIKNIEEEDEREEEEVHSSPRSTEEGPGSTLSRGFTDVRVPDAGISDARSPYFDGAVSENGSAATLSNDSTTSITSKSITGAVSVAGFLVPSYLMYNYTSAGTWISKLLGRKTRTNFNPYANPELMANFSMPENFYSERSRYNISYGPEMIIPLKKTRNYN</sequence>
<proteinExistence type="predicted"/>
<dbReference type="EMBL" id="AAKM01000063">
    <property type="protein sequence ID" value="EDL42773.1"/>
    <property type="molecule type" value="Genomic_DNA"/>
</dbReference>
<feature type="region of interest" description="Disordered" evidence="1">
    <location>
        <begin position="218"/>
        <end position="249"/>
    </location>
</feature>
<dbReference type="VEuPathDB" id="PlasmoDB:PVX_014625"/>
<dbReference type="Pfam" id="PF05795">
    <property type="entry name" value="Plasmodium_Vir"/>
    <property type="match status" value="1"/>
</dbReference>
<dbReference type="InterPro" id="IPR008780">
    <property type="entry name" value="Plasmodium_Vir"/>
</dbReference>
<comment type="caution">
    <text evidence="2">The sequence shown here is derived from an EMBL/GenBank/DDBJ whole genome shotgun (WGS) entry which is preliminary data.</text>
</comment>
<dbReference type="RefSeq" id="XP_001612566.1">
    <property type="nucleotide sequence ID" value="XM_001612516.1"/>
</dbReference>
<evidence type="ECO:0000313" key="3">
    <source>
        <dbReference type="Proteomes" id="UP000008333"/>
    </source>
</evidence>
<protein>
    <submittedName>
        <fullName evidence="2">Variable surface protein Vir7, putative</fullName>
    </submittedName>
</protein>
<dbReference type="InParanoid" id="A5KCZ5"/>
<reference evidence="2 3" key="1">
    <citation type="journal article" date="2008" name="Nature">
        <title>Comparative genomics of the neglected human malaria parasite Plasmodium vivax.</title>
        <authorList>
            <person name="Carlton J.M."/>
            <person name="Adams J.H."/>
            <person name="Silva J.C."/>
            <person name="Bidwell S.L."/>
            <person name="Lorenzi H."/>
            <person name="Caler E."/>
            <person name="Crabtree J."/>
            <person name="Angiuoli S.V."/>
            <person name="Merino E.F."/>
            <person name="Amedeo P."/>
            <person name="Cheng Q."/>
            <person name="Coulson R.M."/>
            <person name="Crabb B.S."/>
            <person name="Del Portillo H.A."/>
            <person name="Essien K."/>
            <person name="Feldblyum T.V."/>
            <person name="Fernandez-Becerra C."/>
            <person name="Gilson P.R."/>
            <person name="Gueye A.H."/>
            <person name="Guo X."/>
            <person name="Kang'a S."/>
            <person name="Kooij T.W."/>
            <person name="Korsinczky M."/>
            <person name="Meyer E.V."/>
            <person name="Nene V."/>
            <person name="Paulsen I."/>
            <person name="White O."/>
            <person name="Ralph S.A."/>
            <person name="Ren Q."/>
            <person name="Sargeant T.J."/>
            <person name="Salzberg S.L."/>
            <person name="Stoeckert C.J."/>
            <person name="Sullivan S.A."/>
            <person name="Yamamoto M.M."/>
            <person name="Hoffman S.L."/>
            <person name="Wortman J.R."/>
            <person name="Gardner M.J."/>
            <person name="Galinski M.R."/>
            <person name="Barnwell J.W."/>
            <person name="Fraser-Liggett C.M."/>
        </authorList>
    </citation>
    <scope>NUCLEOTIDE SEQUENCE [LARGE SCALE GENOMIC DNA]</scope>
    <source>
        <strain evidence="2 3">Salvador I</strain>
    </source>
</reference>
<evidence type="ECO:0000256" key="1">
    <source>
        <dbReference type="SAM" id="MobiDB-lite"/>
    </source>
</evidence>
<dbReference type="OMA" id="HEISKYQ"/>
<accession>A5KCZ5</accession>
<feature type="compositionally biased region" description="Basic and acidic residues" evidence="1">
    <location>
        <begin position="228"/>
        <end position="238"/>
    </location>
</feature>
<dbReference type="GeneID" id="5471807"/>